<protein>
    <recommendedName>
        <fullName evidence="5">TNFR-Cys domain-containing protein</fullName>
    </recommendedName>
</protein>
<dbReference type="Proteomes" id="UP000076420">
    <property type="component" value="Unassembled WGS sequence"/>
</dbReference>
<dbReference type="AlphaFoldDB" id="A0A2C9KQD8"/>
<keyword evidence="1" id="KW-0812">Transmembrane</keyword>
<evidence type="ECO:0000256" key="2">
    <source>
        <dbReference type="SAM" id="SignalP"/>
    </source>
</evidence>
<dbReference type="PANTHER" id="PTHR46861:SF1">
    <property type="entry name" value="TUMOR NECROSIS FACTOR RECEPTOR SUPERFAMILY MEMBER 1A"/>
    <property type="match status" value="1"/>
</dbReference>
<sequence>MYFHEVILLLTIGQAMVRSSIIPTAIEISSINISSLPIFHQDSENRTAISCKAGTYLIEADKDTCSPCLPGYFMSSENHRSTQCAPCFKPRPSLGEVLLETCNATQDTVIGCASDFYLHGNRCTHCRHCVSNDSSSGCAISCCRTHVNATDEGGTGSPAMHECLRWKQVLESGSNDWRIVFIVGLVSISLFSLFICIWRGVIKSGNRAGKIGCFRYKRVRTMSNSM</sequence>
<evidence type="ECO:0000313" key="4">
    <source>
        <dbReference type="Proteomes" id="UP000076420"/>
    </source>
</evidence>
<evidence type="ECO:0008006" key="5">
    <source>
        <dbReference type="Google" id="ProtNLM"/>
    </source>
</evidence>
<dbReference type="KEGG" id="bgt:106052487"/>
<evidence type="ECO:0000313" key="3">
    <source>
        <dbReference type="EnsemblMetazoa" id="BGLB022335-PF"/>
    </source>
</evidence>
<reference evidence="3" key="1">
    <citation type="submission" date="2020-05" db="UniProtKB">
        <authorList>
            <consortium name="EnsemblMetazoa"/>
        </authorList>
    </citation>
    <scope>IDENTIFICATION</scope>
    <source>
        <strain evidence="3">BB02</strain>
    </source>
</reference>
<keyword evidence="2" id="KW-0732">Signal</keyword>
<dbReference type="GO" id="GO:0043120">
    <property type="term" value="F:tumor necrosis factor binding"/>
    <property type="evidence" value="ECO:0007669"/>
    <property type="project" value="TreeGrafter"/>
</dbReference>
<name>A0A2C9KQD8_BIOGL</name>
<dbReference type="PANTHER" id="PTHR46861">
    <property type="entry name" value="TUMOR NECROSIS FACTOR RECEPTOR SUPERFAMILY MEMBER 1A"/>
    <property type="match status" value="1"/>
</dbReference>
<keyword evidence="1" id="KW-0472">Membrane</keyword>
<accession>A0A2C9KQD8</accession>
<dbReference type="GO" id="GO:0045121">
    <property type="term" value="C:membrane raft"/>
    <property type="evidence" value="ECO:0007669"/>
    <property type="project" value="TreeGrafter"/>
</dbReference>
<dbReference type="EnsemblMetazoa" id="BGLB022335-RF">
    <property type="protein sequence ID" value="BGLB022335-PF"/>
    <property type="gene ID" value="BGLB022335"/>
</dbReference>
<dbReference type="Gene3D" id="2.10.50.10">
    <property type="entry name" value="Tumor Necrosis Factor Receptor, subunit A, domain 2"/>
    <property type="match status" value="1"/>
</dbReference>
<dbReference type="SUPFAM" id="SSF57184">
    <property type="entry name" value="Growth factor receptor domain"/>
    <property type="match status" value="1"/>
</dbReference>
<keyword evidence="1" id="KW-1133">Transmembrane helix</keyword>
<dbReference type="GO" id="GO:0005031">
    <property type="term" value="F:tumor necrosis factor receptor activity"/>
    <property type="evidence" value="ECO:0007669"/>
    <property type="project" value="TreeGrafter"/>
</dbReference>
<proteinExistence type="predicted"/>
<evidence type="ECO:0000256" key="1">
    <source>
        <dbReference type="SAM" id="Phobius"/>
    </source>
</evidence>
<feature type="chain" id="PRO_5014284993" description="TNFR-Cys domain-containing protein" evidence="2">
    <location>
        <begin position="20"/>
        <end position="226"/>
    </location>
</feature>
<organism evidence="3 4">
    <name type="scientific">Biomphalaria glabrata</name>
    <name type="common">Bloodfluke planorb</name>
    <name type="synonym">Freshwater snail</name>
    <dbReference type="NCBI Taxonomy" id="6526"/>
    <lineage>
        <taxon>Eukaryota</taxon>
        <taxon>Metazoa</taxon>
        <taxon>Spiralia</taxon>
        <taxon>Lophotrochozoa</taxon>
        <taxon>Mollusca</taxon>
        <taxon>Gastropoda</taxon>
        <taxon>Heterobranchia</taxon>
        <taxon>Euthyneura</taxon>
        <taxon>Panpulmonata</taxon>
        <taxon>Hygrophila</taxon>
        <taxon>Lymnaeoidea</taxon>
        <taxon>Planorbidae</taxon>
        <taxon>Biomphalaria</taxon>
    </lineage>
</organism>
<dbReference type="InterPro" id="IPR052493">
    <property type="entry name" value="TNFRSF1A"/>
</dbReference>
<gene>
    <name evidence="3" type="primary">106052487</name>
</gene>
<feature type="transmembrane region" description="Helical" evidence="1">
    <location>
        <begin position="177"/>
        <end position="198"/>
    </location>
</feature>
<dbReference type="InterPro" id="IPR009030">
    <property type="entry name" value="Growth_fac_rcpt_cys_sf"/>
</dbReference>
<feature type="signal peptide" evidence="2">
    <location>
        <begin position="1"/>
        <end position="19"/>
    </location>
</feature>
<dbReference type="VEuPathDB" id="VectorBase:BGLB022335"/>
<dbReference type="EnsemblMetazoa" id="BGLB022335-RE">
    <property type="protein sequence ID" value="BGLB022335-PE"/>
    <property type="gene ID" value="BGLB022335"/>
</dbReference>
<dbReference type="GO" id="GO:0043235">
    <property type="term" value="C:receptor complex"/>
    <property type="evidence" value="ECO:0007669"/>
    <property type="project" value="TreeGrafter"/>
</dbReference>